<reference evidence="1 2" key="1">
    <citation type="submission" date="2024-04" db="EMBL/GenBank/DDBJ databases">
        <authorList>
            <consortium name="Genoscope - CEA"/>
            <person name="William W."/>
        </authorList>
    </citation>
    <scope>NUCLEOTIDE SEQUENCE [LARGE SCALE GENOMIC DNA]</scope>
</reference>
<dbReference type="Proteomes" id="UP001497497">
    <property type="component" value="Unassembled WGS sequence"/>
</dbReference>
<dbReference type="EMBL" id="CAXITT010000481">
    <property type="protein sequence ID" value="CAL1542333.1"/>
    <property type="molecule type" value="Genomic_DNA"/>
</dbReference>
<evidence type="ECO:0000313" key="2">
    <source>
        <dbReference type="Proteomes" id="UP001497497"/>
    </source>
</evidence>
<gene>
    <name evidence="1" type="ORF">GSLYS_00015927001</name>
</gene>
<comment type="caution">
    <text evidence="1">The sequence shown here is derived from an EMBL/GenBank/DDBJ whole genome shotgun (WGS) entry which is preliminary data.</text>
</comment>
<keyword evidence="2" id="KW-1185">Reference proteome</keyword>
<dbReference type="AlphaFoldDB" id="A0AAV2I985"/>
<organism evidence="1 2">
    <name type="scientific">Lymnaea stagnalis</name>
    <name type="common">Great pond snail</name>
    <name type="synonym">Helix stagnalis</name>
    <dbReference type="NCBI Taxonomy" id="6523"/>
    <lineage>
        <taxon>Eukaryota</taxon>
        <taxon>Metazoa</taxon>
        <taxon>Spiralia</taxon>
        <taxon>Lophotrochozoa</taxon>
        <taxon>Mollusca</taxon>
        <taxon>Gastropoda</taxon>
        <taxon>Heterobranchia</taxon>
        <taxon>Euthyneura</taxon>
        <taxon>Panpulmonata</taxon>
        <taxon>Hygrophila</taxon>
        <taxon>Lymnaeoidea</taxon>
        <taxon>Lymnaeidae</taxon>
        <taxon>Lymnaea</taxon>
    </lineage>
</organism>
<proteinExistence type="predicted"/>
<protein>
    <submittedName>
        <fullName evidence="1">Uncharacterized protein</fullName>
    </submittedName>
</protein>
<accession>A0AAV2I985</accession>
<evidence type="ECO:0000313" key="1">
    <source>
        <dbReference type="EMBL" id="CAL1542333.1"/>
    </source>
</evidence>
<name>A0AAV2I985_LYMST</name>
<sequence>MSIQDLSKSVESTNQHYNEMSSKMNQLEISMDLMSSQCTEKIETMSTINKEKVDETIGLACHMLAKRLAPLDKLNEILNKKSESRKRLSQEDTAENQIAQLNEKISHLGKIMK</sequence>